<name>A0A9Q9SUX7_MOOP1</name>
<proteinExistence type="predicted"/>
<dbReference type="AlphaFoldDB" id="A0A9Q9SUX7"/>
<evidence type="ECO:0000313" key="1">
    <source>
        <dbReference type="EMBL" id="WAN70108.1"/>
    </source>
</evidence>
<protein>
    <submittedName>
        <fullName evidence="1">Uncharacterized protein</fullName>
    </submittedName>
</protein>
<dbReference type="Proteomes" id="UP000176944">
    <property type="component" value="Chromosome"/>
</dbReference>
<accession>A0A9Q9SUX7</accession>
<reference evidence="1" key="1">
    <citation type="journal article" date="2017" name="Proc. Natl. Acad. Sci. U.S.A.">
        <title>Comparative genomics uncovers the prolific and distinctive metabolic potential of the cyanobacterial genus Moorea.</title>
        <authorList>
            <person name="Leao T."/>
            <person name="Castelao G."/>
            <person name="Korobeynikov A."/>
            <person name="Monroe E.A."/>
            <person name="Podell S."/>
            <person name="Glukhov E."/>
            <person name="Allen E.E."/>
            <person name="Gerwick W.H."/>
            <person name="Gerwick L."/>
        </authorList>
    </citation>
    <scope>NUCLEOTIDE SEQUENCE</scope>
    <source>
        <strain evidence="1">JHB</strain>
    </source>
</reference>
<organism evidence="1">
    <name type="scientific">Moorena producens (strain JHB)</name>
    <dbReference type="NCBI Taxonomy" id="1454205"/>
    <lineage>
        <taxon>Bacteria</taxon>
        <taxon>Bacillati</taxon>
        <taxon>Cyanobacteriota</taxon>
        <taxon>Cyanophyceae</taxon>
        <taxon>Coleofasciculales</taxon>
        <taxon>Coleofasciculaceae</taxon>
        <taxon>Moorena</taxon>
    </lineage>
</organism>
<gene>
    <name evidence="1" type="ORF">BJP36_39320</name>
</gene>
<reference evidence="1" key="2">
    <citation type="submission" date="2022-10" db="EMBL/GenBank/DDBJ databases">
        <authorList>
            <person name="Ngo T.-E."/>
        </authorList>
    </citation>
    <scope>NUCLEOTIDE SEQUENCE</scope>
    <source>
        <strain evidence="1">JHB</strain>
    </source>
</reference>
<sequence>MVVRYQGIVFGVLTFLLLAIALQFFGVSSYRSPSGGTRCFCEHHIDVSFFVLFSYDSIFRVLGITELELVMVGLDYGEGLISTWTKINLTVLICVKWLVSIQPSAISRQRGTGF</sequence>
<dbReference type="EMBL" id="CP017708">
    <property type="protein sequence ID" value="WAN70108.1"/>
    <property type="molecule type" value="Genomic_DNA"/>
</dbReference>